<dbReference type="RefSeq" id="WP_089962619.1">
    <property type="nucleotide sequence ID" value="NZ_FOFR01000050.1"/>
</dbReference>
<feature type="domain" description="Cupin type-2" evidence="1">
    <location>
        <begin position="41"/>
        <end position="108"/>
    </location>
</feature>
<evidence type="ECO:0000259" key="1">
    <source>
        <dbReference type="Pfam" id="PF07883"/>
    </source>
</evidence>
<dbReference type="OrthoDB" id="9791637at2"/>
<dbReference type="AlphaFoldDB" id="A0A1H9WWN9"/>
<protein>
    <submittedName>
        <fullName evidence="2">Cupin domain protein</fullName>
    </submittedName>
</protein>
<dbReference type="EMBL" id="FOFR01000050">
    <property type="protein sequence ID" value="SES38234.1"/>
    <property type="molecule type" value="Genomic_DNA"/>
</dbReference>
<name>A0A1H9WWN9_9PSEU</name>
<keyword evidence="3" id="KW-1185">Reference proteome</keyword>
<accession>A0A1H9WWN9</accession>
<sequence length="156" mass="17150">MSAVFLSQPGQQQKLEWIDGGTFSVLLDSEATEGQLTVGQFDVARGEAPPFHLHTREDEIFMLIKGTALVWSGEEEARELEEGGVVYLPRGIPHSYRITSERADLLMITTPGGIEGMFRHAGRDVSTPRPDDFEIPKSLLLEASELYGGVVLGPPR</sequence>
<dbReference type="Proteomes" id="UP000199352">
    <property type="component" value="Unassembled WGS sequence"/>
</dbReference>
<dbReference type="InterPro" id="IPR053146">
    <property type="entry name" value="QDO-like"/>
</dbReference>
<organism evidence="2 3">
    <name type="scientific">Lentzea xinjiangensis</name>
    <dbReference type="NCBI Taxonomy" id="402600"/>
    <lineage>
        <taxon>Bacteria</taxon>
        <taxon>Bacillati</taxon>
        <taxon>Actinomycetota</taxon>
        <taxon>Actinomycetes</taxon>
        <taxon>Pseudonocardiales</taxon>
        <taxon>Pseudonocardiaceae</taxon>
        <taxon>Lentzea</taxon>
    </lineage>
</organism>
<dbReference type="InterPro" id="IPR013096">
    <property type="entry name" value="Cupin_2"/>
</dbReference>
<dbReference type="Gene3D" id="2.60.120.10">
    <property type="entry name" value="Jelly Rolls"/>
    <property type="match status" value="1"/>
</dbReference>
<dbReference type="Pfam" id="PF07883">
    <property type="entry name" value="Cupin_2"/>
    <property type="match status" value="1"/>
</dbReference>
<reference evidence="3" key="1">
    <citation type="submission" date="2016-10" db="EMBL/GenBank/DDBJ databases">
        <authorList>
            <person name="Varghese N."/>
            <person name="Submissions S."/>
        </authorList>
    </citation>
    <scope>NUCLEOTIDE SEQUENCE [LARGE SCALE GENOMIC DNA]</scope>
    <source>
        <strain evidence="3">CGMCC 4.3525</strain>
    </source>
</reference>
<gene>
    <name evidence="2" type="ORF">SAMN05216188_1504</name>
</gene>
<dbReference type="STRING" id="402600.SAMN05216188_1504"/>
<dbReference type="PANTHER" id="PTHR36440">
    <property type="entry name" value="PUTATIVE (AFU_ORTHOLOGUE AFUA_8G07350)-RELATED"/>
    <property type="match status" value="1"/>
</dbReference>
<dbReference type="PANTHER" id="PTHR36440:SF1">
    <property type="entry name" value="PUTATIVE (AFU_ORTHOLOGUE AFUA_8G07350)-RELATED"/>
    <property type="match status" value="1"/>
</dbReference>
<dbReference type="InterPro" id="IPR011051">
    <property type="entry name" value="RmlC_Cupin_sf"/>
</dbReference>
<evidence type="ECO:0000313" key="3">
    <source>
        <dbReference type="Proteomes" id="UP000199352"/>
    </source>
</evidence>
<dbReference type="InterPro" id="IPR014710">
    <property type="entry name" value="RmlC-like_jellyroll"/>
</dbReference>
<proteinExistence type="predicted"/>
<dbReference type="SUPFAM" id="SSF51182">
    <property type="entry name" value="RmlC-like cupins"/>
    <property type="match status" value="1"/>
</dbReference>
<evidence type="ECO:0000313" key="2">
    <source>
        <dbReference type="EMBL" id="SES38234.1"/>
    </source>
</evidence>